<organism evidence="2 3">
    <name type="scientific">Dibothriocephalus latus</name>
    <name type="common">Fish tapeworm</name>
    <name type="synonym">Diphyllobothrium latum</name>
    <dbReference type="NCBI Taxonomy" id="60516"/>
    <lineage>
        <taxon>Eukaryota</taxon>
        <taxon>Metazoa</taxon>
        <taxon>Spiralia</taxon>
        <taxon>Lophotrochozoa</taxon>
        <taxon>Platyhelminthes</taxon>
        <taxon>Cestoda</taxon>
        <taxon>Eucestoda</taxon>
        <taxon>Diphyllobothriidea</taxon>
        <taxon>Diphyllobothriidae</taxon>
        <taxon>Dibothriocephalus</taxon>
    </lineage>
</organism>
<sequence length="121" mass="13269">METLTTKIFTTSTGQSSSAGISQSVDSIASSITGFLWDPQPQVTFESSYKRYDDLSFVNLAAQEEDQFKCLIFICGLQPPKDADIRTRPLSQVQQSSSVTLQELAAECQALVNLKHDSAMV</sequence>
<reference evidence="2 3" key="1">
    <citation type="submission" date="2018-11" db="EMBL/GenBank/DDBJ databases">
        <authorList>
            <consortium name="Pathogen Informatics"/>
        </authorList>
    </citation>
    <scope>NUCLEOTIDE SEQUENCE [LARGE SCALE GENOMIC DNA]</scope>
</reference>
<gene>
    <name evidence="2" type="ORF">DILT_LOCUS5363</name>
</gene>
<feature type="region of interest" description="Disordered" evidence="1">
    <location>
        <begin position="1"/>
        <end position="21"/>
    </location>
</feature>
<accession>A0A3P7NME5</accession>
<dbReference type="EMBL" id="UYRU01047262">
    <property type="protein sequence ID" value="VDN09532.1"/>
    <property type="molecule type" value="Genomic_DNA"/>
</dbReference>
<name>A0A3P7NME5_DIBLA</name>
<proteinExistence type="predicted"/>
<evidence type="ECO:0000313" key="3">
    <source>
        <dbReference type="Proteomes" id="UP000281553"/>
    </source>
</evidence>
<evidence type="ECO:0000313" key="2">
    <source>
        <dbReference type="EMBL" id="VDN09532.1"/>
    </source>
</evidence>
<dbReference type="AlphaFoldDB" id="A0A3P7NME5"/>
<dbReference type="Proteomes" id="UP000281553">
    <property type="component" value="Unassembled WGS sequence"/>
</dbReference>
<evidence type="ECO:0000256" key="1">
    <source>
        <dbReference type="SAM" id="MobiDB-lite"/>
    </source>
</evidence>
<protein>
    <submittedName>
        <fullName evidence="2">Uncharacterized protein</fullName>
    </submittedName>
</protein>
<dbReference type="OrthoDB" id="6242354at2759"/>
<keyword evidence="3" id="KW-1185">Reference proteome</keyword>